<reference evidence="8" key="1">
    <citation type="submission" date="2024-05" db="EMBL/GenBank/DDBJ databases">
        <authorList>
            <person name="Kim S."/>
            <person name="Heo J."/>
            <person name="Choi H."/>
            <person name="Choi Y."/>
            <person name="Kwon S.-W."/>
            <person name="Kim Y."/>
        </authorList>
    </citation>
    <scope>NUCLEOTIDE SEQUENCE</scope>
    <source>
        <strain evidence="8">KACC 23697</strain>
    </source>
</reference>
<name>A0AAU7K7Y4_9SPHI</name>
<dbReference type="InterPro" id="IPR001789">
    <property type="entry name" value="Sig_transdc_resp-reg_receiver"/>
</dbReference>
<feature type="modified residue" description="4-aspartylphosphate" evidence="4">
    <location>
        <position position="55"/>
    </location>
</feature>
<dbReference type="Pfam" id="PF00486">
    <property type="entry name" value="Trans_reg_C"/>
    <property type="match status" value="1"/>
</dbReference>
<feature type="DNA-binding region" description="OmpR/PhoB-type" evidence="5">
    <location>
        <begin position="135"/>
        <end position="233"/>
    </location>
</feature>
<dbReference type="SUPFAM" id="SSF52172">
    <property type="entry name" value="CheY-like"/>
    <property type="match status" value="1"/>
</dbReference>
<evidence type="ECO:0000256" key="3">
    <source>
        <dbReference type="ARBA" id="ARBA00023125"/>
    </source>
</evidence>
<keyword evidence="2" id="KW-0902">Two-component regulatory system</keyword>
<dbReference type="InterPro" id="IPR036388">
    <property type="entry name" value="WH-like_DNA-bd_sf"/>
</dbReference>
<dbReference type="CDD" id="cd17574">
    <property type="entry name" value="REC_OmpR"/>
    <property type="match status" value="1"/>
</dbReference>
<feature type="domain" description="OmpR/PhoB-type" evidence="7">
    <location>
        <begin position="135"/>
        <end position="233"/>
    </location>
</feature>
<dbReference type="EMBL" id="CP157485">
    <property type="protein sequence ID" value="XBO48638.1"/>
    <property type="molecule type" value="Genomic_DNA"/>
</dbReference>
<dbReference type="GO" id="GO:0000976">
    <property type="term" value="F:transcription cis-regulatory region binding"/>
    <property type="evidence" value="ECO:0007669"/>
    <property type="project" value="TreeGrafter"/>
</dbReference>
<dbReference type="InterPro" id="IPR001867">
    <property type="entry name" value="OmpR/PhoB-type_DNA-bd"/>
</dbReference>
<dbReference type="InterPro" id="IPR016032">
    <property type="entry name" value="Sig_transdc_resp-reg_C-effctor"/>
</dbReference>
<dbReference type="Gene3D" id="1.10.10.10">
    <property type="entry name" value="Winged helix-like DNA-binding domain superfamily/Winged helix DNA-binding domain"/>
    <property type="match status" value="1"/>
</dbReference>
<accession>A0AAU7K7Y4</accession>
<dbReference type="PROSITE" id="PS51755">
    <property type="entry name" value="OMPR_PHOB"/>
    <property type="match status" value="1"/>
</dbReference>
<evidence type="ECO:0000256" key="5">
    <source>
        <dbReference type="PROSITE-ProRule" id="PRU01091"/>
    </source>
</evidence>
<dbReference type="SUPFAM" id="SSF46894">
    <property type="entry name" value="C-terminal effector domain of the bipartite response regulators"/>
    <property type="match status" value="1"/>
</dbReference>
<dbReference type="RefSeq" id="WP_406825988.1">
    <property type="nucleotide sequence ID" value="NZ_CP157485.1"/>
</dbReference>
<evidence type="ECO:0000313" key="8">
    <source>
        <dbReference type="EMBL" id="XBO48638.1"/>
    </source>
</evidence>
<dbReference type="SMART" id="SM00448">
    <property type="entry name" value="REC"/>
    <property type="match status" value="1"/>
</dbReference>
<keyword evidence="1 4" id="KW-0597">Phosphoprotein</keyword>
<dbReference type="AlphaFoldDB" id="A0AAU7K7Y4"/>
<dbReference type="PANTHER" id="PTHR48111">
    <property type="entry name" value="REGULATOR OF RPOS"/>
    <property type="match status" value="1"/>
</dbReference>
<sequence>MPYDIIIIEDETDLGNVITAYLKLRGFSVLWFKTATEALAYYYANPLNNKLVIVDVQLPDLNGFELAAELVKINASQPFFFLTAHNEKQDRLRGLKTGALDYISKPFEIEELVLRIANVINKFSPDPKTPAPAKADYINMGDIRYQKDQLFVLMPDGKEISLTVRESEVLDQLAGHINQVVKKKDLLLSLWGNDDYFNGKSLEVFISRLRRLFRASDQVSIENVYGLGYILKVNKQGGNVPFELEKI</sequence>
<feature type="domain" description="Response regulatory" evidence="6">
    <location>
        <begin position="4"/>
        <end position="120"/>
    </location>
</feature>
<evidence type="ECO:0000259" key="7">
    <source>
        <dbReference type="PROSITE" id="PS51755"/>
    </source>
</evidence>
<dbReference type="GO" id="GO:0000156">
    <property type="term" value="F:phosphorelay response regulator activity"/>
    <property type="evidence" value="ECO:0007669"/>
    <property type="project" value="TreeGrafter"/>
</dbReference>
<dbReference type="GO" id="GO:0032993">
    <property type="term" value="C:protein-DNA complex"/>
    <property type="evidence" value="ECO:0007669"/>
    <property type="project" value="TreeGrafter"/>
</dbReference>
<evidence type="ECO:0000256" key="4">
    <source>
        <dbReference type="PROSITE-ProRule" id="PRU00169"/>
    </source>
</evidence>
<dbReference type="PROSITE" id="PS50110">
    <property type="entry name" value="RESPONSE_REGULATORY"/>
    <property type="match status" value="1"/>
</dbReference>
<keyword evidence="3 5" id="KW-0238">DNA-binding</keyword>
<dbReference type="InterPro" id="IPR011006">
    <property type="entry name" value="CheY-like_superfamily"/>
</dbReference>
<gene>
    <name evidence="8" type="ORF">ABEG20_03375</name>
</gene>
<dbReference type="Gene3D" id="3.40.50.2300">
    <property type="match status" value="1"/>
</dbReference>
<proteinExistence type="predicted"/>
<dbReference type="CDD" id="cd00383">
    <property type="entry name" value="trans_reg_C"/>
    <property type="match status" value="1"/>
</dbReference>
<dbReference type="GO" id="GO:0005829">
    <property type="term" value="C:cytosol"/>
    <property type="evidence" value="ECO:0007669"/>
    <property type="project" value="TreeGrafter"/>
</dbReference>
<evidence type="ECO:0000259" key="6">
    <source>
        <dbReference type="PROSITE" id="PS50110"/>
    </source>
</evidence>
<evidence type="ECO:0000256" key="1">
    <source>
        <dbReference type="ARBA" id="ARBA00022553"/>
    </source>
</evidence>
<organism evidence="8">
    <name type="scientific">Pedobacter sp. KACC 23697</name>
    <dbReference type="NCBI Taxonomy" id="3149230"/>
    <lineage>
        <taxon>Bacteria</taxon>
        <taxon>Pseudomonadati</taxon>
        <taxon>Bacteroidota</taxon>
        <taxon>Sphingobacteriia</taxon>
        <taxon>Sphingobacteriales</taxon>
        <taxon>Sphingobacteriaceae</taxon>
        <taxon>Pedobacter</taxon>
    </lineage>
</organism>
<dbReference type="PANTHER" id="PTHR48111:SF40">
    <property type="entry name" value="PHOSPHATE REGULON TRANSCRIPTIONAL REGULATORY PROTEIN PHOB"/>
    <property type="match status" value="1"/>
</dbReference>
<dbReference type="GO" id="GO:0006355">
    <property type="term" value="P:regulation of DNA-templated transcription"/>
    <property type="evidence" value="ECO:0007669"/>
    <property type="project" value="InterPro"/>
</dbReference>
<dbReference type="Pfam" id="PF00072">
    <property type="entry name" value="Response_reg"/>
    <property type="match status" value="1"/>
</dbReference>
<protein>
    <submittedName>
        <fullName evidence="8">Response regulator transcription factor</fullName>
    </submittedName>
</protein>
<dbReference type="InterPro" id="IPR039420">
    <property type="entry name" value="WalR-like"/>
</dbReference>
<evidence type="ECO:0000256" key="2">
    <source>
        <dbReference type="ARBA" id="ARBA00023012"/>
    </source>
</evidence>
<dbReference type="SMART" id="SM00862">
    <property type="entry name" value="Trans_reg_C"/>
    <property type="match status" value="1"/>
</dbReference>